<evidence type="ECO:0000313" key="5">
    <source>
        <dbReference type="Proteomes" id="UP000468687"/>
    </source>
</evidence>
<feature type="compositionally biased region" description="Low complexity" evidence="1">
    <location>
        <begin position="117"/>
        <end position="136"/>
    </location>
</feature>
<keyword evidence="2" id="KW-0472">Membrane</keyword>
<name>A0A6P0HL00_9ACTN</name>
<organism evidence="4 5">
    <name type="scientific">Nocardioides zeae</name>
    <dbReference type="NCBI Taxonomy" id="1457234"/>
    <lineage>
        <taxon>Bacteria</taxon>
        <taxon>Bacillati</taxon>
        <taxon>Actinomycetota</taxon>
        <taxon>Actinomycetes</taxon>
        <taxon>Propionibacteriales</taxon>
        <taxon>Nocardioidaceae</taxon>
        <taxon>Nocardioides</taxon>
    </lineage>
</organism>
<comment type="caution">
    <text evidence="4">The sequence shown here is derived from an EMBL/GenBank/DDBJ whole genome shotgun (WGS) entry which is preliminary data.</text>
</comment>
<sequence length="217" mass="22682">MSIRDRVRSKRIIVPTVAAIALVGIGGTAWAVMDDRDERLSGDQRSSAEEAALDEVGGGRVLEVDVDDDTDEGGQRVYEVEVVDGEGQRWDVTLDDGYAVLVAERDGNDDDRDDRAVPSAGGSDAAGAPEGSAATGRDTTTDLYGETVDEDAPLTEDERAQVVAAAEAAVEGGGTAADVDRSDDPGEGYEVEVRGADGLEWDVTLAPDLTAISAVRD</sequence>
<evidence type="ECO:0000313" key="4">
    <source>
        <dbReference type="EMBL" id="NEN79348.1"/>
    </source>
</evidence>
<keyword evidence="2" id="KW-0812">Transmembrane</keyword>
<feature type="region of interest" description="Disordered" evidence="1">
    <location>
        <begin position="168"/>
        <end position="187"/>
    </location>
</feature>
<evidence type="ECO:0000259" key="3">
    <source>
        <dbReference type="Pfam" id="PF03413"/>
    </source>
</evidence>
<dbReference type="RefSeq" id="WP_163772887.1">
    <property type="nucleotide sequence ID" value="NZ_JAAGXA010000009.1"/>
</dbReference>
<feature type="domain" description="PepSY" evidence="3">
    <location>
        <begin position="47"/>
        <end position="95"/>
    </location>
</feature>
<gene>
    <name evidence="4" type="ORF">G3T38_13775</name>
</gene>
<evidence type="ECO:0000256" key="1">
    <source>
        <dbReference type="SAM" id="MobiDB-lite"/>
    </source>
</evidence>
<dbReference type="AlphaFoldDB" id="A0A6P0HL00"/>
<dbReference type="Pfam" id="PF03413">
    <property type="entry name" value="PepSY"/>
    <property type="match status" value="2"/>
</dbReference>
<dbReference type="Proteomes" id="UP000468687">
    <property type="component" value="Unassembled WGS sequence"/>
</dbReference>
<keyword evidence="2" id="KW-1133">Transmembrane helix</keyword>
<dbReference type="EMBL" id="JAAGXA010000009">
    <property type="protein sequence ID" value="NEN79348.1"/>
    <property type="molecule type" value="Genomic_DNA"/>
</dbReference>
<feature type="transmembrane region" description="Helical" evidence="2">
    <location>
        <begin position="12"/>
        <end position="33"/>
    </location>
</feature>
<protein>
    <recommendedName>
        <fullName evidence="3">PepSY domain-containing protein</fullName>
    </recommendedName>
</protein>
<feature type="region of interest" description="Disordered" evidence="1">
    <location>
        <begin position="104"/>
        <end position="143"/>
    </location>
</feature>
<dbReference type="Gene3D" id="3.30.505.20">
    <property type="match status" value="2"/>
</dbReference>
<accession>A0A6P0HL00</accession>
<proteinExistence type="predicted"/>
<dbReference type="InterPro" id="IPR025711">
    <property type="entry name" value="PepSY"/>
</dbReference>
<feature type="domain" description="PepSY" evidence="3">
    <location>
        <begin position="160"/>
        <end position="204"/>
    </location>
</feature>
<evidence type="ECO:0000256" key="2">
    <source>
        <dbReference type="SAM" id="Phobius"/>
    </source>
</evidence>
<reference evidence="4 5" key="1">
    <citation type="journal article" date="2014" name="Int. J. Syst. Evol. Microbiol.">
        <title>Nocardioides zeae sp. nov., isolated from the stem of Zea mays.</title>
        <authorList>
            <person name="Glaeser S.P."/>
            <person name="McInroy J.A."/>
            <person name="Busse H.J."/>
            <person name="Kampfer P."/>
        </authorList>
    </citation>
    <scope>NUCLEOTIDE SEQUENCE [LARGE SCALE GENOMIC DNA]</scope>
    <source>
        <strain evidence="4 5">JCM 30728</strain>
    </source>
</reference>
<keyword evidence="5" id="KW-1185">Reference proteome</keyword>